<dbReference type="SUPFAM" id="SSF48652">
    <property type="entry name" value="Tetraspanin"/>
    <property type="match status" value="1"/>
</dbReference>
<evidence type="ECO:0000256" key="1">
    <source>
        <dbReference type="ARBA" id="ARBA00004141"/>
    </source>
</evidence>
<keyword evidence="4 7" id="KW-1133">Transmembrane helix</keyword>
<sequence>MGLGEAGLGVGYGKMGSGKGRGSMDEYVEVLQYVIYVFNSIFFLAASGIFAVGLWIRFDKDTDQFVSGLGMNFYWTGTSIIMAGAALVMLTSFMACCGAYFRNTCMILIYKAMTVVTFIMLLGGASYVLDHGLEGSKIYPWLQETIRNQIHRYQWDVAARRNVDILQEYIGCCGGYSSGDYDAIHLPHPDTCRNQITGNEYGDSCAEVFSWYLEVRSGWISGLALSLCFLQCFSMVFAFCMYRGLKDMRK</sequence>
<evidence type="ECO:0000256" key="4">
    <source>
        <dbReference type="ARBA" id="ARBA00022989"/>
    </source>
</evidence>
<dbReference type="PRINTS" id="PR00259">
    <property type="entry name" value="TMFOUR"/>
</dbReference>
<evidence type="ECO:0000256" key="6">
    <source>
        <dbReference type="PIRSR" id="PIRSR002419-1"/>
    </source>
</evidence>
<comment type="similarity">
    <text evidence="2 7">Belongs to the tetraspanin (TM4SF) family.</text>
</comment>
<dbReference type="PANTHER" id="PTHR19282">
    <property type="entry name" value="TETRASPANIN"/>
    <property type="match status" value="1"/>
</dbReference>
<dbReference type="InterPro" id="IPR018499">
    <property type="entry name" value="Tetraspanin/Peripherin"/>
</dbReference>
<accession>A0AAV2QAE4</accession>
<feature type="transmembrane region" description="Helical" evidence="7">
    <location>
        <begin position="108"/>
        <end position="129"/>
    </location>
</feature>
<dbReference type="GO" id="GO:0005886">
    <property type="term" value="C:plasma membrane"/>
    <property type="evidence" value="ECO:0007669"/>
    <property type="project" value="TreeGrafter"/>
</dbReference>
<dbReference type="Pfam" id="PF00335">
    <property type="entry name" value="Tetraspanin"/>
    <property type="match status" value="1"/>
</dbReference>
<dbReference type="InterPro" id="IPR000301">
    <property type="entry name" value="Tetraspanin_animals"/>
</dbReference>
<feature type="transmembrane region" description="Helical" evidence="7">
    <location>
        <begin position="219"/>
        <end position="242"/>
    </location>
</feature>
<name>A0AAV2QAE4_MEGNR</name>
<evidence type="ECO:0000313" key="8">
    <source>
        <dbReference type="EMBL" id="CAL4072898.1"/>
    </source>
</evidence>
<dbReference type="EMBL" id="CAXKWB010004240">
    <property type="protein sequence ID" value="CAL4072898.1"/>
    <property type="molecule type" value="Genomic_DNA"/>
</dbReference>
<dbReference type="Gene3D" id="1.10.1450.10">
    <property type="entry name" value="Tetraspanin"/>
    <property type="match status" value="1"/>
</dbReference>
<proteinExistence type="inferred from homology"/>
<dbReference type="InterPro" id="IPR008952">
    <property type="entry name" value="Tetraspanin_EC2_sf"/>
</dbReference>
<keyword evidence="5 7" id="KW-0472">Membrane</keyword>
<dbReference type="PANTHER" id="PTHR19282:SF534">
    <property type="entry name" value="TETRASPANIN FAMILY-RELATED"/>
    <property type="match status" value="1"/>
</dbReference>
<keyword evidence="3 7" id="KW-0812">Transmembrane</keyword>
<dbReference type="AlphaFoldDB" id="A0AAV2QAE4"/>
<gene>
    <name evidence="8" type="ORF">MNOR_LOCUS8959</name>
</gene>
<keyword evidence="9" id="KW-1185">Reference proteome</keyword>
<reference evidence="8 9" key="1">
    <citation type="submission" date="2024-05" db="EMBL/GenBank/DDBJ databases">
        <authorList>
            <person name="Wallberg A."/>
        </authorList>
    </citation>
    <scope>NUCLEOTIDE SEQUENCE [LARGE SCALE GENOMIC DNA]</scope>
</reference>
<evidence type="ECO:0000313" key="9">
    <source>
        <dbReference type="Proteomes" id="UP001497623"/>
    </source>
</evidence>
<organism evidence="8 9">
    <name type="scientific">Meganyctiphanes norvegica</name>
    <name type="common">Northern krill</name>
    <name type="synonym">Thysanopoda norvegica</name>
    <dbReference type="NCBI Taxonomy" id="48144"/>
    <lineage>
        <taxon>Eukaryota</taxon>
        <taxon>Metazoa</taxon>
        <taxon>Ecdysozoa</taxon>
        <taxon>Arthropoda</taxon>
        <taxon>Crustacea</taxon>
        <taxon>Multicrustacea</taxon>
        <taxon>Malacostraca</taxon>
        <taxon>Eumalacostraca</taxon>
        <taxon>Eucarida</taxon>
        <taxon>Euphausiacea</taxon>
        <taxon>Euphausiidae</taxon>
        <taxon>Meganyctiphanes</taxon>
    </lineage>
</organism>
<keyword evidence="6" id="KW-1015">Disulfide bond</keyword>
<dbReference type="PIRSF" id="PIRSF002419">
    <property type="entry name" value="Tetraspanin"/>
    <property type="match status" value="1"/>
</dbReference>
<evidence type="ECO:0000256" key="7">
    <source>
        <dbReference type="RuleBase" id="RU361218"/>
    </source>
</evidence>
<dbReference type="Proteomes" id="UP001497623">
    <property type="component" value="Unassembled WGS sequence"/>
</dbReference>
<feature type="disulfide bond" evidence="6">
    <location>
        <begin position="173"/>
        <end position="192"/>
    </location>
</feature>
<comment type="subcellular location">
    <subcellularLocation>
        <location evidence="1 7">Membrane</location>
        <topology evidence="1 7">Multi-pass membrane protein</topology>
    </subcellularLocation>
</comment>
<evidence type="ECO:0000256" key="5">
    <source>
        <dbReference type="ARBA" id="ARBA00023136"/>
    </source>
</evidence>
<feature type="transmembrane region" description="Helical" evidence="7">
    <location>
        <begin position="33"/>
        <end position="58"/>
    </location>
</feature>
<evidence type="ECO:0000256" key="2">
    <source>
        <dbReference type="ARBA" id="ARBA00006840"/>
    </source>
</evidence>
<feature type="transmembrane region" description="Helical" evidence="7">
    <location>
        <begin position="78"/>
        <end position="101"/>
    </location>
</feature>
<evidence type="ECO:0000256" key="3">
    <source>
        <dbReference type="ARBA" id="ARBA00022692"/>
    </source>
</evidence>
<feature type="disulfide bond" evidence="6">
    <location>
        <begin position="172"/>
        <end position="205"/>
    </location>
</feature>
<protein>
    <recommendedName>
        <fullName evidence="7">Tetraspanin</fullName>
    </recommendedName>
</protein>
<comment type="caution">
    <text evidence="8">The sequence shown here is derived from an EMBL/GenBank/DDBJ whole genome shotgun (WGS) entry which is preliminary data.</text>
</comment>
<dbReference type="CDD" id="cd03127">
    <property type="entry name" value="tetraspanin_LEL"/>
    <property type="match status" value="1"/>
</dbReference>